<evidence type="ECO:0000256" key="4">
    <source>
        <dbReference type="ARBA" id="ARBA00022490"/>
    </source>
</evidence>
<evidence type="ECO:0000256" key="3">
    <source>
        <dbReference type="ARBA" id="ARBA00012584"/>
    </source>
</evidence>
<dbReference type="Gene3D" id="3.90.870.10">
    <property type="entry name" value="DHBP synthase"/>
    <property type="match status" value="1"/>
</dbReference>
<evidence type="ECO:0000256" key="5">
    <source>
        <dbReference type="ARBA" id="ARBA00022679"/>
    </source>
</evidence>
<keyword evidence="5" id="KW-0808">Transferase</keyword>
<name>A0A520KVD6_9EURY</name>
<dbReference type="Pfam" id="PF01300">
    <property type="entry name" value="Sua5_yciO_yrdC"/>
    <property type="match status" value="1"/>
</dbReference>
<comment type="similarity">
    <text evidence="2">Belongs to the SUA5 family.</text>
</comment>
<dbReference type="SUPFAM" id="SSF55821">
    <property type="entry name" value="YrdC/RibB"/>
    <property type="match status" value="1"/>
</dbReference>
<evidence type="ECO:0000256" key="1">
    <source>
        <dbReference type="ARBA" id="ARBA00004496"/>
    </source>
</evidence>
<organism evidence="13 14">
    <name type="scientific">Candidatus Methanolliviera hydrocarbonicum</name>
    <dbReference type="NCBI Taxonomy" id="2491085"/>
    <lineage>
        <taxon>Archaea</taxon>
        <taxon>Methanobacteriati</taxon>
        <taxon>Methanobacteriota</taxon>
        <taxon>Candidatus Methanoliparia</taxon>
        <taxon>Candidatus Methanoliparales</taxon>
        <taxon>Candidatus Methanollivieraceae</taxon>
        <taxon>Candidatus Methanolliviera</taxon>
    </lineage>
</organism>
<dbReference type="InterPro" id="IPR050156">
    <property type="entry name" value="TC-AMP_synthase_SUA5"/>
</dbReference>
<evidence type="ECO:0000259" key="12">
    <source>
        <dbReference type="PROSITE" id="PS51163"/>
    </source>
</evidence>
<dbReference type="InterPro" id="IPR006070">
    <property type="entry name" value="Sua5-like_dom"/>
</dbReference>
<dbReference type="GO" id="GO:0008033">
    <property type="term" value="P:tRNA processing"/>
    <property type="evidence" value="ECO:0007669"/>
    <property type="project" value="UniProtKB-KW"/>
</dbReference>
<dbReference type="GO" id="GO:0006450">
    <property type="term" value="P:regulation of translational fidelity"/>
    <property type="evidence" value="ECO:0007669"/>
    <property type="project" value="TreeGrafter"/>
</dbReference>
<comment type="subcellular location">
    <subcellularLocation>
        <location evidence="1">Cytoplasm</location>
    </subcellularLocation>
</comment>
<dbReference type="GO" id="GO:0061710">
    <property type="term" value="F:L-threonylcarbamoyladenylate synthase"/>
    <property type="evidence" value="ECO:0007669"/>
    <property type="project" value="UniProtKB-EC"/>
</dbReference>
<dbReference type="AlphaFoldDB" id="A0A520KVD6"/>
<keyword evidence="8" id="KW-0547">Nucleotide-binding</keyword>
<comment type="catalytic activity">
    <reaction evidence="11">
        <text>L-threonine + hydrogencarbonate + ATP = L-threonylcarbamoyladenylate + diphosphate + H2O</text>
        <dbReference type="Rhea" id="RHEA:36407"/>
        <dbReference type="ChEBI" id="CHEBI:15377"/>
        <dbReference type="ChEBI" id="CHEBI:17544"/>
        <dbReference type="ChEBI" id="CHEBI:30616"/>
        <dbReference type="ChEBI" id="CHEBI:33019"/>
        <dbReference type="ChEBI" id="CHEBI:57926"/>
        <dbReference type="ChEBI" id="CHEBI:73682"/>
        <dbReference type="EC" id="2.7.7.87"/>
    </reaction>
</comment>
<dbReference type="PROSITE" id="PS51163">
    <property type="entry name" value="YRDC"/>
    <property type="match status" value="1"/>
</dbReference>
<evidence type="ECO:0000256" key="8">
    <source>
        <dbReference type="ARBA" id="ARBA00022741"/>
    </source>
</evidence>
<evidence type="ECO:0000313" key="14">
    <source>
        <dbReference type="Proteomes" id="UP000320766"/>
    </source>
</evidence>
<evidence type="ECO:0000256" key="9">
    <source>
        <dbReference type="ARBA" id="ARBA00022840"/>
    </source>
</evidence>
<dbReference type="Proteomes" id="UP000320766">
    <property type="component" value="Unassembled WGS sequence"/>
</dbReference>
<dbReference type="GO" id="GO:0000049">
    <property type="term" value="F:tRNA binding"/>
    <property type="evidence" value="ECO:0007669"/>
    <property type="project" value="TreeGrafter"/>
</dbReference>
<dbReference type="NCBIfam" id="TIGR00057">
    <property type="entry name" value="L-threonylcarbamoyladenylate synthase"/>
    <property type="match status" value="1"/>
</dbReference>
<evidence type="ECO:0000256" key="10">
    <source>
        <dbReference type="ARBA" id="ARBA00029774"/>
    </source>
</evidence>
<gene>
    <name evidence="13" type="ORF">EF807_06820</name>
</gene>
<dbReference type="InterPro" id="IPR017945">
    <property type="entry name" value="DHBP_synth_RibB-like_a/b_dom"/>
</dbReference>
<evidence type="ECO:0000256" key="2">
    <source>
        <dbReference type="ARBA" id="ARBA00007663"/>
    </source>
</evidence>
<evidence type="ECO:0000256" key="11">
    <source>
        <dbReference type="ARBA" id="ARBA00048366"/>
    </source>
</evidence>
<keyword evidence="7" id="KW-0548">Nucleotidyltransferase</keyword>
<dbReference type="EMBL" id="RXIL01000122">
    <property type="protein sequence ID" value="RZN67922.1"/>
    <property type="molecule type" value="Genomic_DNA"/>
</dbReference>
<keyword evidence="4" id="KW-0963">Cytoplasm</keyword>
<feature type="domain" description="YrdC-like" evidence="12">
    <location>
        <begin position="2"/>
        <end position="177"/>
    </location>
</feature>
<evidence type="ECO:0000256" key="6">
    <source>
        <dbReference type="ARBA" id="ARBA00022694"/>
    </source>
</evidence>
<sequence length="192" mass="21441">MKITVDEGVELLKKEEVIAYPTETVYGIGANIYSIRAINKIFDLKKRQTDKPISIAISDFYRIEDFAFLPNRDVVRVLLSRPITVILKKKRSVPDILTGRTGKIGMRLPEHPIAQDIIKKFGSPITSTSVNISGEEPPKCAEDIPFDIPVINGGEVSGVPSTVVDLVDKKIIRNGMDDEFVKRVLKDFEGKM</sequence>
<keyword evidence="6" id="KW-0819">tRNA processing</keyword>
<proteinExistence type="inferred from homology"/>
<evidence type="ECO:0000256" key="7">
    <source>
        <dbReference type="ARBA" id="ARBA00022695"/>
    </source>
</evidence>
<dbReference type="EC" id="2.7.7.87" evidence="3"/>
<comment type="caution">
    <text evidence="13">The sequence shown here is derived from an EMBL/GenBank/DDBJ whole genome shotgun (WGS) entry which is preliminary data.</text>
</comment>
<keyword evidence="9" id="KW-0067">ATP-binding</keyword>
<protein>
    <recommendedName>
        <fullName evidence="10">L-threonylcarbamoyladenylate synthase</fullName>
        <ecNumber evidence="3">2.7.7.87</ecNumber>
    </recommendedName>
    <alternativeName>
        <fullName evidence="10">L-threonylcarbamoyladenylate synthase</fullName>
    </alternativeName>
</protein>
<evidence type="ECO:0000313" key="13">
    <source>
        <dbReference type="EMBL" id="RZN67922.1"/>
    </source>
</evidence>
<dbReference type="GO" id="GO:0005524">
    <property type="term" value="F:ATP binding"/>
    <property type="evidence" value="ECO:0007669"/>
    <property type="project" value="UniProtKB-KW"/>
</dbReference>
<dbReference type="GO" id="GO:0003725">
    <property type="term" value="F:double-stranded RNA binding"/>
    <property type="evidence" value="ECO:0007669"/>
    <property type="project" value="InterPro"/>
</dbReference>
<accession>A0A520KVD6</accession>
<dbReference type="GO" id="GO:0005737">
    <property type="term" value="C:cytoplasm"/>
    <property type="evidence" value="ECO:0007669"/>
    <property type="project" value="UniProtKB-SubCell"/>
</dbReference>
<dbReference type="PANTHER" id="PTHR17490:SF16">
    <property type="entry name" value="THREONYLCARBAMOYL-AMP SYNTHASE"/>
    <property type="match status" value="1"/>
</dbReference>
<reference evidence="13 14" key="1">
    <citation type="journal article" date="2019" name="Nat. Microbiol.">
        <title>Wide diversity of methane and short-chain alkane metabolisms in uncultured archaea.</title>
        <authorList>
            <person name="Borrel G."/>
            <person name="Adam P.S."/>
            <person name="McKay L.J."/>
            <person name="Chen L.X."/>
            <person name="Sierra-Garcia I.N."/>
            <person name="Sieber C.M."/>
            <person name="Letourneur Q."/>
            <person name="Ghozlane A."/>
            <person name="Andersen G.L."/>
            <person name="Li W.J."/>
            <person name="Hallam S.J."/>
            <person name="Muyzer G."/>
            <person name="de Oliveira V.M."/>
            <person name="Inskeep W.P."/>
            <person name="Banfield J.F."/>
            <person name="Gribaldo S."/>
        </authorList>
    </citation>
    <scope>NUCLEOTIDE SEQUENCE [LARGE SCALE GENOMIC DNA]</scope>
    <source>
        <strain evidence="13">NM1b</strain>
    </source>
</reference>
<dbReference type="PANTHER" id="PTHR17490">
    <property type="entry name" value="SUA5"/>
    <property type="match status" value="1"/>
</dbReference>